<comment type="caution">
    <text evidence="2">The sequence shown here is derived from an EMBL/GenBank/DDBJ whole genome shotgun (WGS) entry which is preliminary data.</text>
</comment>
<protein>
    <recommendedName>
        <fullName evidence="1">NAD-dependent epimerase/dehydratase domain-containing protein</fullName>
    </recommendedName>
</protein>
<evidence type="ECO:0000313" key="3">
    <source>
        <dbReference type="Proteomes" id="UP000220828"/>
    </source>
</evidence>
<dbReference type="OMA" id="YTINSIR"/>
<dbReference type="SUPFAM" id="SSF51735">
    <property type="entry name" value="NAD(P)-binding Rossmann-fold domains"/>
    <property type="match status" value="1"/>
</dbReference>
<dbReference type="InterPro" id="IPR050177">
    <property type="entry name" value="Lipid_A_modif_metabolic_enz"/>
</dbReference>
<evidence type="ECO:0000313" key="2">
    <source>
        <dbReference type="EMBL" id="PDS24645.1"/>
    </source>
</evidence>
<evidence type="ECO:0000259" key="1">
    <source>
        <dbReference type="Pfam" id="PF01370"/>
    </source>
</evidence>
<sequence length="284" mass="32964">MEINIAIIGASGFLGKSFVDYFNNKNIPVTAFSRTVQNKNWKEFDVLNYKDLSVFESFTHVFYCAAGGVQRNNIGNNELRINSLFPIELSNYLNNINTSIKFISFGSYFEIGDNSLDKEWTEKEIIYTDNIISSEYIESKKILTYYSYIAKKSYHFILPTIYGEKENSKRLIPYIINSLKKNEKITISSGEQIRQYVYVEDVLKIIWENIVLLNCGVYNISGEVVNINQIVKYIFSLFDSDIEISIENNFRDLSMMNLKLKQSNLIKEMNLSKSSLLDNLKKYL</sequence>
<proteinExistence type="predicted"/>
<dbReference type="RefSeq" id="WP_014083338.1">
    <property type="nucleotide sequence ID" value="NZ_CBCSFI010000002.1"/>
</dbReference>
<gene>
    <name evidence="2" type="ORF">B0A77_07670</name>
</gene>
<dbReference type="Gene3D" id="3.40.50.720">
    <property type="entry name" value="NAD(P)-binding Rossmann-like Domain"/>
    <property type="match status" value="1"/>
</dbReference>
<dbReference type="Pfam" id="PF01370">
    <property type="entry name" value="Epimerase"/>
    <property type="match status" value="1"/>
</dbReference>
<dbReference type="Proteomes" id="UP000220828">
    <property type="component" value="Unassembled WGS sequence"/>
</dbReference>
<dbReference type="AlphaFoldDB" id="A0A2H3KBW9"/>
<dbReference type="OrthoDB" id="9803111at2"/>
<dbReference type="EMBL" id="PCMW01000040">
    <property type="protein sequence ID" value="PDS24645.1"/>
    <property type="molecule type" value="Genomic_DNA"/>
</dbReference>
<dbReference type="PANTHER" id="PTHR43245">
    <property type="entry name" value="BIFUNCTIONAL POLYMYXIN RESISTANCE PROTEIN ARNA"/>
    <property type="match status" value="1"/>
</dbReference>
<dbReference type="InterPro" id="IPR036291">
    <property type="entry name" value="NAD(P)-bd_dom_sf"/>
</dbReference>
<reference evidence="2 3" key="1">
    <citation type="submission" date="2017-09" db="EMBL/GenBank/DDBJ databases">
        <title>Whole genomes of Flavobacteriaceae.</title>
        <authorList>
            <person name="Stine C."/>
            <person name="Li C."/>
            <person name="Tadesse D."/>
        </authorList>
    </citation>
    <scope>NUCLEOTIDE SEQUENCE [LARGE SCALE GENOMIC DNA]</scope>
    <source>
        <strain evidence="2 3">ATCC 35036</strain>
    </source>
</reference>
<feature type="domain" description="NAD-dependent epimerase/dehydratase" evidence="1">
    <location>
        <begin position="5"/>
        <end position="208"/>
    </location>
</feature>
<name>A0A2H3KBW9_9FLAO</name>
<dbReference type="InterPro" id="IPR001509">
    <property type="entry name" value="Epimerase_deHydtase"/>
</dbReference>
<organism evidence="2 3">
    <name type="scientific">Flavobacterium branchiophilum</name>
    <dbReference type="NCBI Taxonomy" id="55197"/>
    <lineage>
        <taxon>Bacteria</taxon>
        <taxon>Pseudomonadati</taxon>
        <taxon>Bacteroidota</taxon>
        <taxon>Flavobacteriia</taxon>
        <taxon>Flavobacteriales</taxon>
        <taxon>Flavobacteriaceae</taxon>
        <taxon>Flavobacterium</taxon>
    </lineage>
</organism>
<dbReference type="PANTHER" id="PTHR43245:SF13">
    <property type="entry name" value="UDP-D-APIOSE_UDP-D-XYLOSE SYNTHASE 2"/>
    <property type="match status" value="1"/>
</dbReference>
<accession>A0A2H3KBW9</accession>